<feature type="transmembrane region" description="Helical" evidence="6">
    <location>
        <begin position="292"/>
        <end position="314"/>
    </location>
</feature>
<dbReference type="EMBL" id="JACYFG010000036">
    <property type="protein sequence ID" value="MBD5780747.1"/>
    <property type="molecule type" value="Genomic_DNA"/>
</dbReference>
<dbReference type="InterPro" id="IPR017039">
    <property type="entry name" value="Virul_fac_BrkB"/>
</dbReference>
<keyword evidence="3 6" id="KW-0812">Transmembrane</keyword>
<evidence type="ECO:0000256" key="1">
    <source>
        <dbReference type="ARBA" id="ARBA00004651"/>
    </source>
</evidence>
<accession>A0A927IG31</accession>
<dbReference type="RefSeq" id="WP_191617841.1">
    <property type="nucleotide sequence ID" value="NZ_JACYFG010000036.1"/>
</dbReference>
<evidence type="ECO:0000256" key="3">
    <source>
        <dbReference type="ARBA" id="ARBA00022692"/>
    </source>
</evidence>
<keyword evidence="2" id="KW-1003">Cell membrane</keyword>
<dbReference type="GO" id="GO:0005886">
    <property type="term" value="C:plasma membrane"/>
    <property type="evidence" value="ECO:0007669"/>
    <property type="project" value="UniProtKB-SubCell"/>
</dbReference>
<comment type="caution">
    <text evidence="7">The sequence shown here is derived from an EMBL/GenBank/DDBJ whole genome shotgun (WGS) entry which is preliminary data.</text>
</comment>
<keyword evidence="5 6" id="KW-0472">Membrane</keyword>
<feature type="transmembrane region" description="Helical" evidence="6">
    <location>
        <begin position="257"/>
        <end position="280"/>
    </location>
</feature>
<comment type="subcellular location">
    <subcellularLocation>
        <location evidence="1">Cell membrane</location>
        <topology evidence="1">Multi-pass membrane protein</topology>
    </subcellularLocation>
</comment>
<organism evidence="7 8">
    <name type="scientific">Pelagicoccus enzymogenes</name>
    <dbReference type="NCBI Taxonomy" id="2773457"/>
    <lineage>
        <taxon>Bacteria</taxon>
        <taxon>Pseudomonadati</taxon>
        <taxon>Verrucomicrobiota</taxon>
        <taxon>Opitutia</taxon>
        <taxon>Puniceicoccales</taxon>
        <taxon>Pelagicoccaceae</taxon>
        <taxon>Pelagicoccus</taxon>
    </lineage>
</organism>
<reference evidence="7" key="1">
    <citation type="submission" date="2020-09" db="EMBL/GenBank/DDBJ databases">
        <title>Pelagicoccus enzymogenes sp. nov. with an EPS production, isolated from marine sediment.</title>
        <authorList>
            <person name="Feng X."/>
        </authorList>
    </citation>
    <scope>NUCLEOTIDE SEQUENCE</scope>
    <source>
        <strain evidence="7">NFK12</strain>
    </source>
</reference>
<dbReference type="Proteomes" id="UP000622317">
    <property type="component" value="Unassembled WGS sequence"/>
</dbReference>
<proteinExistence type="predicted"/>
<evidence type="ECO:0000313" key="7">
    <source>
        <dbReference type="EMBL" id="MBD5780747.1"/>
    </source>
</evidence>
<dbReference type="Pfam" id="PF03631">
    <property type="entry name" value="Virul_fac_BrkB"/>
    <property type="match status" value="1"/>
</dbReference>
<keyword evidence="4 6" id="KW-1133">Transmembrane helix</keyword>
<evidence type="ECO:0000256" key="6">
    <source>
        <dbReference type="SAM" id="Phobius"/>
    </source>
</evidence>
<dbReference type="AlphaFoldDB" id="A0A927IG31"/>
<keyword evidence="8" id="KW-1185">Reference proteome</keyword>
<evidence type="ECO:0000256" key="5">
    <source>
        <dbReference type="ARBA" id="ARBA00023136"/>
    </source>
</evidence>
<feature type="transmembrane region" description="Helical" evidence="6">
    <location>
        <begin position="57"/>
        <end position="83"/>
    </location>
</feature>
<dbReference type="PANTHER" id="PTHR30213:SF0">
    <property type="entry name" value="UPF0761 MEMBRANE PROTEIN YIHY"/>
    <property type="match status" value="1"/>
</dbReference>
<gene>
    <name evidence="7" type="ORF">IEN85_14700</name>
</gene>
<dbReference type="PANTHER" id="PTHR30213">
    <property type="entry name" value="INNER MEMBRANE PROTEIN YHJD"/>
    <property type="match status" value="1"/>
</dbReference>
<feature type="transmembrane region" description="Helical" evidence="6">
    <location>
        <begin position="176"/>
        <end position="197"/>
    </location>
</feature>
<evidence type="ECO:0000256" key="4">
    <source>
        <dbReference type="ARBA" id="ARBA00022989"/>
    </source>
</evidence>
<feature type="transmembrane region" description="Helical" evidence="6">
    <location>
        <begin position="135"/>
        <end position="155"/>
    </location>
</feature>
<feature type="transmembrane region" description="Helical" evidence="6">
    <location>
        <begin position="224"/>
        <end position="245"/>
    </location>
</feature>
<protein>
    <submittedName>
        <fullName evidence="7">YihY/virulence factor BrkB family protein</fullName>
    </submittedName>
</protein>
<dbReference type="NCBIfam" id="TIGR00765">
    <property type="entry name" value="yihY_not_rbn"/>
    <property type="match status" value="1"/>
</dbReference>
<sequence length="478" mass="52484">MNPRFQKIVSKARILQKEMWRHHGETLSKRRSVAFAIGRVIAITLSGLKENRLLARAAALSFSSLLGLGPMIALAVLLSGFVLNQAEPGMAQDTIERIVSYIAPQVSLTEGEATADESSLSKLISDFITASQSGAVGIGGALVLGVIVIQLFITIEDAFNDIWGVSKGRKLMTRIVLYWTVITLGTVLVFAGIALAVTKLIELNNQFIAFTEGLPGSETVNSWLSVYGAKIGGFLLLSTLLAAFYRFIPNTQVEWKAAFVGGLFSVSCFAANNAFAFLYVERVAMQRTLYGSLSILPVLMIGLFTFWMCLLLGGRLSFAVQNARFKSGKVAWDELSQASQESLCLLLLAQISRRFRDCGEAYSSTELAQHNNLPRPLAGAALNRLVDLGLASTLPAKEKDIYNAYRYQPARPLEKIALLEFKKNFESHGSNPDDSLFDARDPLVRRYHELIDEARRTSFQQLTLADALDSLAEESPTK</sequence>
<name>A0A927IG31_9BACT</name>
<evidence type="ECO:0000313" key="8">
    <source>
        <dbReference type="Proteomes" id="UP000622317"/>
    </source>
</evidence>
<evidence type="ECO:0000256" key="2">
    <source>
        <dbReference type="ARBA" id="ARBA00022475"/>
    </source>
</evidence>